<comment type="caution">
    <text evidence="1">The sequence shown here is derived from an EMBL/GenBank/DDBJ whole genome shotgun (WGS) entry which is preliminary data.</text>
</comment>
<protein>
    <submittedName>
        <fullName evidence="1">Uncharacterized protein</fullName>
    </submittedName>
</protein>
<sequence>LSLPDDIVFQIVQQDCISFEDRMNLRQTCKAMESLVARSDFSTLPSSRNLKISLVPTFGSTPGDDGRSTYVTGLLRNLENMNGPLKIPRNRHSSFVNLINRLFKRAHLNWIQLSNFDFRSNSTEKHMNVGHLLQLADSFGCEYLTIRGCVADYDPRMLDVICKLNPREELELDLEGTENSFIKEEYLLGLPPVARLTFQVDPQHCVSGATLLALVNKHRFVRLSADIRMTPETFMKMTKIVEKRSHYVDITLGFSYLMTCLTQIGIIWNGQTLITNESTFKICESLADSICRKPSRISVNYKIENESMTIS</sequence>
<keyword evidence="2" id="KW-1185">Reference proteome</keyword>
<dbReference type="Proteomes" id="UP001328107">
    <property type="component" value="Unassembled WGS sequence"/>
</dbReference>
<reference evidence="2" key="1">
    <citation type="submission" date="2022-10" db="EMBL/GenBank/DDBJ databases">
        <title>Genome assembly of Pristionchus species.</title>
        <authorList>
            <person name="Yoshida K."/>
            <person name="Sommer R.J."/>
        </authorList>
    </citation>
    <scope>NUCLEOTIDE SEQUENCE [LARGE SCALE GENOMIC DNA]</scope>
    <source>
        <strain evidence="2">RS5460</strain>
    </source>
</reference>
<proteinExistence type="predicted"/>
<feature type="non-terminal residue" evidence="1">
    <location>
        <position position="1"/>
    </location>
</feature>
<name>A0AAN4Z9H9_9BILA</name>
<accession>A0AAN4Z9H9</accession>
<evidence type="ECO:0000313" key="2">
    <source>
        <dbReference type="Proteomes" id="UP001328107"/>
    </source>
</evidence>
<organism evidence="1 2">
    <name type="scientific">Pristionchus mayeri</name>
    <dbReference type="NCBI Taxonomy" id="1317129"/>
    <lineage>
        <taxon>Eukaryota</taxon>
        <taxon>Metazoa</taxon>
        <taxon>Ecdysozoa</taxon>
        <taxon>Nematoda</taxon>
        <taxon>Chromadorea</taxon>
        <taxon>Rhabditida</taxon>
        <taxon>Rhabditina</taxon>
        <taxon>Diplogasteromorpha</taxon>
        <taxon>Diplogasteroidea</taxon>
        <taxon>Neodiplogasteridae</taxon>
        <taxon>Pristionchus</taxon>
    </lineage>
</organism>
<gene>
    <name evidence="1" type="ORF">PMAYCL1PPCAC_06024</name>
</gene>
<dbReference type="AlphaFoldDB" id="A0AAN4Z9H9"/>
<feature type="non-terminal residue" evidence="1">
    <location>
        <position position="311"/>
    </location>
</feature>
<evidence type="ECO:0000313" key="1">
    <source>
        <dbReference type="EMBL" id="GMR35829.1"/>
    </source>
</evidence>
<dbReference type="EMBL" id="BTRK01000002">
    <property type="protein sequence ID" value="GMR35829.1"/>
    <property type="molecule type" value="Genomic_DNA"/>
</dbReference>